<reference evidence="2" key="1">
    <citation type="submission" date="2019-09" db="EMBL/GenBank/DDBJ databases">
        <title>Organ-specific transcriptomic study of the physiology of the cattle tick, Rhipicephalus microplus.</title>
        <authorList>
            <person name="Tirloni L."/>
            <person name="Braz G."/>
            <person name="Gandara A.C.P."/>
            <person name="Sabadin G.A."/>
            <person name="da Silva R.M."/>
            <person name="Guizzo M.G."/>
            <person name="Machado J.A."/>
            <person name="Costa E.P."/>
            <person name="Gomes H.F."/>
            <person name="Moraes J."/>
            <person name="Mota M.B.S."/>
            <person name="Mesquita R.D."/>
            <person name="Alvarenga P.H."/>
            <person name="Alves F."/>
            <person name="Seixas A."/>
            <person name="da Fonseca R.N."/>
            <person name="Fogaca A."/>
            <person name="Logullo C."/>
            <person name="Tanaka A."/>
            <person name="Daffre S."/>
            <person name="Termignoni C."/>
            <person name="Vaz I.S.Jr."/>
            <person name="Oliveira P.L."/>
            <person name="Ribeiro J.M."/>
        </authorList>
    </citation>
    <scope>NUCLEOTIDE SEQUENCE</scope>
    <source>
        <strain evidence="2">Porto Alegre</strain>
    </source>
</reference>
<name>A0A6M2DB29_RHIMP</name>
<dbReference type="EMBL" id="GHWJ01010786">
    <property type="protein sequence ID" value="NOV43523.1"/>
    <property type="molecule type" value="Transcribed_RNA"/>
</dbReference>
<organism evidence="2">
    <name type="scientific">Rhipicephalus microplus</name>
    <name type="common">Cattle tick</name>
    <name type="synonym">Boophilus microplus</name>
    <dbReference type="NCBI Taxonomy" id="6941"/>
    <lineage>
        <taxon>Eukaryota</taxon>
        <taxon>Metazoa</taxon>
        <taxon>Ecdysozoa</taxon>
        <taxon>Arthropoda</taxon>
        <taxon>Chelicerata</taxon>
        <taxon>Arachnida</taxon>
        <taxon>Acari</taxon>
        <taxon>Parasitiformes</taxon>
        <taxon>Ixodida</taxon>
        <taxon>Ixodoidea</taxon>
        <taxon>Ixodidae</taxon>
        <taxon>Rhipicephalinae</taxon>
        <taxon>Rhipicephalus</taxon>
        <taxon>Boophilus</taxon>
    </lineage>
</organism>
<feature type="signal peptide" evidence="1">
    <location>
        <begin position="1"/>
        <end position="17"/>
    </location>
</feature>
<keyword evidence="1" id="KW-0732">Signal</keyword>
<proteinExistence type="predicted"/>
<sequence>MFCFFFFFFSLVRLTVPTNNIMFVVQNPCRCWSLREFALTEEACYAVCPKQIFFFALCLWETKKTLLCCLS</sequence>
<accession>A0A6M2DB29</accession>
<protein>
    <submittedName>
        <fullName evidence="2">Putative secreted protein</fullName>
    </submittedName>
</protein>
<evidence type="ECO:0000313" key="2">
    <source>
        <dbReference type="EMBL" id="NOV43523.1"/>
    </source>
</evidence>
<feature type="chain" id="PRO_5027052845" evidence="1">
    <location>
        <begin position="18"/>
        <end position="71"/>
    </location>
</feature>
<evidence type="ECO:0000256" key="1">
    <source>
        <dbReference type="SAM" id="SignalP"/>
    </source>
</evidence>
<dbReference type="AlphaFoldDB" id="A0A6M2DB29"/>